<name>A0ABQ5KPI1_9EUKA</name>
<evidence type="ECO:0000256" key="1">
    <source>
        <dbReference type="SAM" id="MobiDB-lite"/>
    </source>
</evidence>
<keyword evidence="3" id="KW-1185">Reference proteome</keyword>
<evidence type="ECO:0000313" key="3">
    <source>
        <dbReference type="Proteomes" id="UP001057375"/>
    </source>
</evidence>
<organism evidence="2 3">
    <name type="scientific">Aduncisulcus paluster</name>
    <dbReference type="NCBI Taxonomy" id="2918883"/>
    <lineage>
        <taxon>Eukaryota</taxon>
        <taxon>Metamonada</taxon>
        <taxon>Carpediemonas-like organisms</taxon>
        <taxon>Aduncisulcus</taxon>
    </lineage>
</organism>
<sequence>MPHSGKVIQPGKTTFISEFRRKLANSIAKCFVWHYDMSIHPSGRFIAISGASPNGYFGGGVYLLDLTNLEMLKPMKYFKSSPTCVSFSPSGLRLCVGFANGSICLIELDDAFTQRWWTIPDEDKPTHNEIIDGKEEDSKLEEMSPMPTPPHAPFTPRLPSDSTDPRKKSFIVRNTPRIGYATPRARIYPTHHSMSIRASSDTLLDDESRLPTPRPSLSSSFPLHSVFEIRWTDDVIFTVCIVGSETAHELDATQTAREVKQNSINRRNRINIRDLPFSDDRY</sequence>
<accession>A0ABQ5KPI1</accession>
<dbReference type="InterPro" id="IPR015943">
    <property type="entry name" value="WD40/YVTN_repeat-like_dom_sf"/>
</dbReference>
<proteinExistence type="predicted"/>
<protein>
    <submittedName>
        <fullName evidence="2">Uncharacterized protein</fullName>
    </submittedName>
</protein>
<gene>
    <name evidence="2" type="ORF">ADUPG1_007742</name>
</gene>
<dbReference type="Proteomes" id="UP001057375">
    <property type="component" value="Unassembled WGS sequence"/>
</dbReference>
<reference evidence="2" key="1">
    <citation type="submission" date="2022-03" db="EMBL/GenBank/DDBJ databases">
        <title>Draft genome sequence of Aduncisulcus paluster, a free-living microaerophilic Fornicata.</title>
        <authorList>
            <person name="Yuyama I."/>
            <person name="Kume K."/>
            <person name="Tamura T."/>
            <person name="Inagaki Y."/>
            <person name="Hashimoto T."/>
        </authorList>
    </citation>
    <scope>NUCLEOTIDE SEQUENCE</scope>
    <source>
        <strain evidence="2">NY0171</strain>
    </source>
</reference>
<dbReference type="Gene3D" id="2.130.10.10">
    <property type="entry name" value="YVTN repeat-like/Quinoprotein amine dehydrogenase"/>
    <property type="match status" value="1"/>
</dbReference>
<dbReference type="EMBL" id="BQXS01010803">
    <property type="protein sequence ID" value="GKT34382.1"/>
    <property type="molecule type" value="Genomic_DNA"/>
</dbReference>
<feature type="region of interest" description="Disordered" evidence="1">
    <location>
        <begin position="198"/>
        <end position="217"/>
    </location>
</feature>
<evidence type="ECO:0000313" key="2">
    <source>
        <dbReference type="EMBL" id="GKT34382.1"/>
    </source>
</evidence>
<dbReference type="InterPro" id="IPR011047">
    <property type="entry name" value="Quinoprotein_ADH-like_sf"/>
</dbReference>
<feature type="region of interest" description="Disordered" evidence="1">
    <location>
        <begin position="136"/>
        <end position="168"/>
    </location>
</feature>
<dbReference type="SUPFAM" id="SSF50998">
    <property type="entry name" value="Quinoprotein alcohol dehydrogenase-like"/>
    <property type="match status" value="1"/>
</dbReference>
<comment type="caution">
    <text evidence="2">The sequence shown here is derived from an EMBL/GenBank/DDBJ whole genome shotgun (WGS) entry which is preliminary data.</text>
</comment>